<accession>A0AAV4U0J6</accession>
<name>A0AAV4U0J6_CAEEX</name>
<dbReference type="Proteomes" id="UP001054945">
    <property type="component" value="Unassembled WGS sequence"/>
</dbReference>
<sequence>MISALYSGMVKNDSKLYFQYLLEQLQKSVNGWGTHWVSTSPPTPTLHTFKTERIQLFEMHLYDWWRQDSRALLVKPGCLVRAPTRRANALLLYHVGGLDERLPTFTFLKGWRRKKKILNSSNH</sequence>
<dbReference type="AlphaFoldDB" id="A0AAV4U0J6"/>
<gene>
    <name evidence="1" type="ORF">CEXT_479281</name>
</gene>
<organism evidence="1 2">
    <name type="scientific">Caerostris extrusa</name>
    <name type="common">Bark spider</name>
    <name type="synonym">Caerostris bankana</name>
    <dbReference type="NCBI Taxonomy" id="172846"/>
    <lineage>
        <taxon>Eukaryota</taxon>
        <taxon>Metazoa</taxon>
        <taxon>Ecdysozoa</taxon>
        <taxon>Arthropoda</taxon>
        <taxon>Chelicerata</taxon>
        <taxon>Arachnida</taxon>
        <taxon>Araneae</taxon>
        <taxon>Araneomorphae</taxon>
        <taxon>Entelegynae</taxon>
        <taxon>Araneoidea</taxon>
        <taxon>Araneidae</taxon>
        <taxon>Caerostris</taxon>
    </lineage>
</organism>
<reference evidence="1 2" key="1">
    <citation type="submission" date="2021-06" db="EMBL/GenBank/DDBJ databases">
        <title>Caerostris extrusa draft genome.</title>
        <authorList>
            <person name="Kono N."/>
            <person name="Arakawa K."/>
        </authorList>
    </citation>
    <scope>NUCLEOTIDE SEQUENCE [LARGE SCALE GENOMIC DNA]</scope>
</reference>
<keyword evidence="2" id="KW-1185">Reference proteome</keyword>
<dbReference type="EMBL" id="BPLR01012091">
    <property type="protein sequence ID" value="GIY51299.1"/>
    <property type="molecule type" value="Genomic_DNA"/>
</dbReference>
<evidence type="ECO:0000313" key="2">
    <source>
        <dbReference type="Proteomes" id="UP001054945"/>
    </source>
</evidence>
<protein>
    <submittedName>
        <fullName evidence="1">Uncharacterized protein</fullName>
    </submittedName>
</protein>
<proteinExistence type="predicted"/>
<evidence type="ECO:0000313" key="1">
    <source>
        <dbReference type="EMBL" id="GIY51299.1"/>
    </source>
</evidence>
<comment type="caution">
    <text evidence="1">The sequence shown here is derived from an EMBL/GenBank/DDBJ whole genome shotgun (WGS) entry which is preliminary data.</text>
</comment>